<organism evidence="4 5">
    <name type="scientific">Campylobacter anatolicus</name>
    <dbReference type="NCBI Taxonomy" id="2829105"/>
    <lineage>
        <taxon>Bacteria</taxon>
        <taxon>Pseudomonadati</taxon>
        <taxon>Campylobacterota</taxon>
        <taxon>Epsilonproteobacteria</taxon>
        <taxon>Campylobacterales</taxon>
        <taxon>Campylobacteraceae</taxon>
        <taxon>Campylobacter</taxon>
    </lineage>
</organism>
<evidence type="ECO:0000256" key="2">
    <source>
        <dbReference type="ARBA" id="ARBA00023002"/>
    </source>
</evidence>
<dbReference type="InterPro" id="IPR020904">
    <property type="entry name" value="Sc_DH/Rdtase_CS"/>
</dbReference>
<evidence type="ECO:0000313" key="4">
    <source>
        <dbReference type="EMBL" id="MBR8464029.1"/>
    </source>
</evidence>
<comment type="caution">
    <text evidence="4">The sequence shown here is derived from an EMBL/GenBank/DDBJ whole genome shotgun (WGS) entry which is preliminary data.</text>
</comment>
<dbReference type="SUPFAM" id="SSF51735">
    <property type="entry name" value="NAD(P)-binding Rossmann-fold domains"/>
    <property type="match status" value="1"/>
</dbReference>
<keyword evidence="5" id="KW-1185">Reference proteome</keyword>
<accession>A0ABS5HID5</accession>
<evidence type="ECO:0000256" key="3">
    <source>
        <dbReference type="RuleBase" id="RU000363"/>
    </source>
</evidence>
<dbReference type="Pfam" id="PF00106">
    <property type="entry name" value="adh_short"/>
    <property type="match status" value="1"/>
</dbReference>
<dbReference type="EMBL" id="JAGSSW010000004">
    <property type="protein sequence ID" value="MBR8464029.1"/>
    <property type="molecule type" value="Genomic_DNA"/>
</dbReference>
<proteinExistence type="inferred from homology"/>
<dbReference type="PANTHER" id="PTHR42901">
    <property type="entry name" value="ALCOHOL DEHYDROGENASE"/>
    <property type="match status" value="1"/>
</dbReference>
<keyword evidence="2" id="KW-0560">Oxidoreductase</keyword>
<name>A0ABS5HID5_9BACT</name>
<sequence>MKNTAFITGATSGFGEAIARRLSLEGYKIVALGRRRERLEKLATELGNTHIITADIRDKNAVFEAVKSLPENFKDIEVLVNNAGLALGLDGIVEANVEDLEVMIDTNIKGLLYSTKAVLPIMMARKSGYIFNIGSTAGAWPYPGSHVYGASKAFVKQFSRNMRNDIKGSGIRVTEIAPGICKTEFSDVRFKGDTKKADAVYEGVEYIRAEDIATIVLNCINMPKHVNINIVEAMATAQTWAGLHIEKN</sequence>
<dbReference type="RefSeq" id="WP_212142022.1">
    <property type="nucleotide sequence ID" value="NZ_JAGSSW010000004.1"/>
</dbReference>
<dbReference type="PRINTS" id="PR00081">
    <property type="entry name" value="GDHRDH"/>
</dbReference>
<protein>
    <submittedName>
        <fullName evidence="4">SDR family NAD(P)-dependent oxidoreductase</fullName>
    </submittedName>
</protein>
<gene>
    <name evidence="4" type="ORF">KDD93_05515</name>
</gene>
<dbReference type="Proteomes" id="UP000682951">
    <property type="component" value="Unassembled WGS sequence"/>
</dbReference>
<comment type="similarity">
    <text evidence="1 3">Belongs to the short-chain dehydrogenases/reductases (SDR) family.</text>
</comment>
<dbReference type="PIRSF" id="PIRSF000126">
    <property type="entry name" value="11-beta-HSD1"/>
    <property type="match status" value="1"/>
</dbReference>
<dbReference type="InterPro" id="IPR002347">
    <property type="entry name" value="SDR_fam"/>
</dbReference>
<evidence type="ECO:0000256" key="1">
    <source>
        <dbReference type="ARBA" id="ARBA00006484"/>
    </source>
</evidence>
<dbReference type="PROSITE" id="PS00061">
    <property type="entry name" value="ADH_SHORT"/>
    <property type="match status" value="1"/>
</dbReference>
<dbReference type="PANTHER" id="PTHR42901:SF1">
    <property type="entry name" value="ALCOHOL DEHYDROGENASE"/>
    <property type="match status" value="1"/>
</dbReference>
<dbReference type="Gene3D" id="3.40.50.720">
    <property type="entry name" value="NAD(P)-binding Rossmann-like Domain"/>
    <property type="match status" value="1"/>
</dbReference>
<evidence type="ECO:0000313" key="5">
    <source>
        <dbReference type="Proteomes" id="UP000682951"/>
    </source>
</evidence>
<dbReference type="InterPro" id="IPR036291">
    <property type="entry name" value="NAD(P)-bd_dom_sf"/>
</dbReference>
<dbReference type="PRINTS" id="PR00080">
    <property type="entry name" value="SDRFAMILY"/>
</dbReference>
<reference evidence="4 5" key="1">
    <citation type="submission" date="2021-04" db="EMBL/GenBank/DDBJ databases">
        <title>Molecular and phenotypic characterization and identification of bacterial isolates recovered from the Anatolian ground squirrels (Spermophilus xanthoprymnus) and which have the potential to form a new species in the Campylobacter genus.</title>
        <authorList>
            <person name="Aydin F."/>
            <person name="Abay S."/>
            <person name="Kayman T."/>
            <person name="Karakaya E."/>
            <person name="Mustak H.K."/>
            <person name="Mustak I.B."/>
            <person name="Bilgin N."/>
            <person name="Duzler A."/>
            <person name="Sahin O."/>
            <person name="Guran O."/>
            <person name="Saticioglu I.B."/>
        </authorList>
    </citation>
    <scope>NUCLEOTIDE SEQUENCE [LARGE SCALE GENOMIC DNA]</scope>
    <source>
        <strain evidence="5">faydin-G24</strain>
    </source>
</reference>